<evidence type="ECO:0000256" key="10">
    <source>
        <dbReference type="PIRSR" id="PIRSR600101-2"/>
    </source>
</evidence>
<dbReference type="Proteomes" id="UP000283077">
    <property type="component" value="Unassembled WGS sequence"/>
</dbReference>
<dbReference type="InterPro" id="IPR043137">
    <property type="entry name" value="GGT_ssub_C"/>
</dbReference>
<comment type="subunit">
    <text evidence="11">This enzyme consists of two polypeptide chains, which are synthesized in precursor form from a single polypeptide.</text>
</comment>
<dbReference type="EMBL" id="SACS01000008">
    <property type="protein sequence ID" value="RVU37721.1"/>
    <property type="molecule type" value="Genomic_DNA"/>
</dbReference>
<dbReference type="InterPro" id="IPR051792">
    <property type="entry name" value="GGT_bact"/>
</dbReference>
<organism evidence="13 14">
    <name type="scientific">Rheinheimera riviphila</name>
    <dbReference type="NCBI Taxonomy" id="1834037"/>
    <lineage>
        <taxon>Bacteria</taxon>
        <taxon>Pseudomonadati</taxon>
        <taxon>Pseudomonadota</taxon>
        <taxon>Gammaproteobacteria</taxon>
        <taxon>Chromatiales</taxon>
        <taxon>Chromatiaceae</taxon>
        <taxon>Rheinheimera</taxon>
    </lineage>
</organism>
<evidence type="ECO:0000256" key="9">
    <source>
        <dbReference type="PIRSR" id="PIRSR600101-1"/>
    </source>
</evidence>
<reference evidence="13 14" key="1">
    <citation type="submission" date="2019-01" db="EMBL/GenBank/DDBJ databases">
        <authorList>
            <person name="Chen W.-M."/>
        </authorList>
    </citation>
    <scope>NUCLEOTIDE SEQUENCE [LARGE SCALE GENOMIC DNA]</scope>
    <source>
        <strain evidence="13 14">KYPC3</strain>
    </source>
</reference>
<dbReference type="GO" id="GO:0006751">
    <property type="term" value="P:glutathione catabolic process"/>
    <property type="evidence" value="ECO:0007669"/>
    <property type="project" value="UniProtKB-UniRule"/>
</dbReference>
<feature type="binding site" evidence="10">
    <location>
        <position position="110"/>
    </location>
    <ligand>
        <name>L-glutamate</name>
        <dbReference type="ChEBI" id="CHEBI:29985"/>
    </ligand>
</feature>
<dbReference type="GO" id="GO:0036374">
    <property type="term" value="F:glutathione hydrolase activity"/>
    <property type="evidence" value="ECO:0007669"/>
    <property type="project" value="UniProtKB-UniRule"/>
</dbReference>
<feature type="binding site" evidence="10">
    <location>
        <begin position="460"/>
        <end position="461"/>
    </location>
    <ligand>
        <name>L-glutamate</name>
        <dbReference type="ChEBI" id="CHEBI:29985"/>
    </ligand>
</feature>
<comment type="catalytic activity">
    <reaction evidence="8 11">
        <text>an N-terminal (5-L-glutamyl)-[peptide] + an alpha-amino acid = 5-L-glutamyl amino acid + an N-terminal L-alpha-aminoacyl-[peptide]</text>
        <dbReference type="Rhea" id="RHEA:23904"/>
        <dbReference type="Rhea" id="RHEA-COMP:9780"/>
        <dbReference type="Rhea" id="RHEA-COMP:9795"/>
        <dbReference type="ChEBI" id="CHEBI:77644"/>
        <dbReference type="ChEBI" id="CHEBI:78597"/>
        <dbReference type="ChEBI" id="CHEBI:78599"/>
        <dbReference type="ChEBI" id="CHEBI:78608"/>
        <dbReference type="EC" id="2.3.2.2"/>
    </reaction>
</comment>
<keyword evidence="12" id="KW-0732">Signal</keyword>
<keyword evidence="14" id="KW-1185">Reference proteome</keyword>
<dbReference type="NCBIfam" id="TIGR00066">
    <property type="entry name" value="g_glut_trans"/>
    <property type="match status" value="1"/>
</dbReference>
<keyword evidence="4 11" id="KW-0808">Transferase</keyword>
<keyword evidence="7 11" id="KW-0012">Acyltransferase</keyword>
<evidence type="ECO:0000256" key="12">
    <source>
        <dbReference type="SAM" id="SignalP"/>
    </source>
</evidence>
<dbReference type="EC" id="3.4.19.13" evidence="11"/>
<dbReference type="PRINTS" id="PR01210">
    <property type="entry name" value="GGTRANSPTASE"/>
</dbReference>
<evidence type="ECO:0000313" key="14">
    <source>
        <dbReference type="Proteomes" id="UP000283077"/>
    </source>
</evidence>
<feature type="chain" id="PRO_5019274515" description="Glutathione hydrolase proenzyme" evidence="12">
    <location>
        <begin position="18"/>
        <end position="576"/>
    </location>
</feature>
<dbReference type="InterPro" id="IPR029055">
    <property type="entry name" value="Ntn_hydrolases_N"/>
</dbReference>
<name>A0A437QT91_9GAMM</name>
<dbReference type="GO" id="GO:0103068">
    <property type="term" value="F:leukotriene C4 gamma-glutamyl transferase activity"/>
    <property type="evidence" value="ECO:0007669"/>
    <property type="project" value="UniProtKB-EC"/>
</dbReference>
<dbReference type="OrthoDB" id="5297205at2"/>
<evidence type="ECO:0000256" key="2">
    <source>
        <dbReference type="ARBA" id="ARBA00001089"/>
    </source>
</evidence>
<evidence type="ECO:0000313" key="13">
    <source>
        <dbReference type="EMBL" id="RVU37721.1"/>
    </source>
</evidence>
<evidence type="ECO:0000256" key="7">
    <source>
        <dbReference type="ARBA" id="ARBA00023315"/>
    </source>
</evidence>
<dbReference type="Gene3D" id="3.60.20.40">
    <property type="match status" value="1"/>
</dbReference>
<evidence type="ECO:0000256" key="3">
    <source>
        <dbReference type="ARBA" id="ARBA00009381"/>
    </source>
</evidence>
<comment type="catalytic activity">
    <reaction evidence="2 11">
        <text>glutathione + H2O = L-cysteinylglycine + L-glutamate</text>
        <dbReference type="Rhea" id="RHEA:28807"/>
        <dbReference type="ChEBI" id="CHEBI:15377"/>
        <dbReference type="ChEBI" id="CHEBI:29985"/>
        <dbReference type="ChEBI" id="CHEBI:57925"/>
        <dbReference type="ChEBI" id="CHEBI:61694"/>
        <dbReference type="EC" id="3.4.19.13"/>
    </reaction>
</comment>
<dbReference type="InterPro" id="IPR000101">
    <property type="entry name" value="GGT_peptidase"/>
</dbReference>
<protein>
    <recommendedName>
        <fullName evidence="11">Glutathione hydrolase proenzyme</fullName>
        <ecNumber evidence="11">2.3.2.2</ecNumber>
        <ecNumber evidence="11">3.4.19.13</ecNumber>
    </recommendedName>
    <component>
        <recommendedName>
            <fullName evidence="11">Glutathione hydrolase large chain</fullName>
        </recommendedName>
    </component>
    <component>
        <recommendedName>
            <fullName evidence="11">Glutathione hydrolase small chain</fullName>
        </recommendedName>
    </component>
</protein>
<gene>
    <name evidence="13" type="primary">ggt</name>
    <name evidence="13" type="ORF">EOE67_09305</name>
</gene>
<dbReference type="Gene3D" id="1.10.246.130">
    <property type="match status" value="1"/>
</dbReference>
<dbReference type="InterPro" id="IPR043138">
    <property type="entry name" value="GGT_lsub"/>
</dbReference>
<dbReference type="Pfam" id="PF01019">
    <property type="entry name" value="G_glu_transpept"/>
    <property type="match status" value="1"/>
</dbReference>
<feature type="binding site" evidence="10">
    <location>
        <position position="483"/>
    </location>
    <ligand>
        <name>L-glutamate</name>
        <dbReference type="ChEBI" id="CHEBI:29985"/>
    </ligand>
</feature>
<sequence length="576" mass="61207">MNLSCCFALVFSSSVLSAPANNKATDPEAATGVSQKVRVDSANAMVVSANPLATKAGQQILAAGGSATDAAIAVQLMLGLVEPQSSGIGGGLFMLHFDQAQKKLQTIDGRETAPAAAHPDWFKVDGKTLDWRTAYVGGKSVGSPGVIRALFDAHQRWGKLPWAQLFAPAIQTAEQGFVVSPRLAKLLYLYQDGGLSRFAASKDYFYPQGKPLPAGHLLKNPAYAALLKKIASQGPAAFYLGDNAKALIATVNLAAVNPGQLSAADLAGYQAIERTPICQSYRKLNVCGMAPPSSGSLAVLQILGMLEQYDIAAMPVNSATALHLFAQASRLAFADRERFVADPAFATVPVEGLLSRDYLRKRAALIGTQDAQHVLSGEPEGATALSSSQAVEFENTSHFSIVDAKGNAVSVTTSIENAFGSGLWVNGYLLNNQLTDFSLEASVDNLWVANRVEANKRPRSSMAPMMVFNQQGELVMLAGSPGGSRIINYVAQALVAMIDWQLDPQQAADLPKVTHRNDFLALEQGTDLEALLPKMQDLGYQTKIVELNSGLHLIKKSATGWQGGADPRREGQALGL</sequence>
<evidence type="ECO:0000256" key="6">
    <source>
        <dbReference type="ARBA" id="ARBA00023145"/>
    </source>
</evidence>
<feature type="active site" description="Nucleophile" evidence="9">
    <location>
        <position position="396"/>
    </location>
</feature>
<comment type="pathway">
    <text evidence="11">Sulfur metabolism; glutathione metabolism.</text>
</comment>
<evidence type="ECO:0000256" key="8">
    <source>
        <dbReference type="ARBA" id="ARBA00047417"/>
    </source>
</evidence>
<comment type="catalytic activity">
    <reaction evidence="1 11">
        <text>an S-substituted glutathione + H2O = an S-substituted L-cysteinylglycine + L-glutamate</text>
        <dbReference type="Rhea" id="RHEA:59468"/>
        <dbReference type="ChEBI" id="CHEBI:15377"/>
        <dbReference type="ChEBI" id="CHEBI:29985"/>
        <dbReference type="ChEBI" id="CHEBI:90779"/>
        <dbReference type="ChEBI" id="CHEBI:143103"/>
        <dbReference type="EC" id="3.4.19.13"/>
    </reaction>
</comment>
<evidence type="ECO:0000256" key="4">
    <source>
        <dbReference type="ARBA" id="ARBA00022679"/>
    </source>
</evidence>
<evidence type="ECO:0000256" key="11">
    <source>
        <dbReference type="RuleBase" id="RU368036"/>
    </source>
</evidence>
<feature type="signal peptide" evidence="12">
    <location>
        <begin position="1"/>
        <end position="17"/>
    </location>
</feature>
<keyword evidence="5 11" id="KW-0378">Hydrolase</keyword>
<evidence type="ECO:0000256" key="1">
    <source>
        <dbReference type="ARBA" id="ARBA00001049"/>
    </source>
</evidence>
<comment type="PTM">
    <text evidence="11">Cleaved by autocatalysis into a large and a small subunit.</text>
</comment>
<dbReference type="AlphaFoldDB" id="A0A437QT91"/>
<proteinExistence type="inferred from homology"/>
<dbReference type="GO" id="GO:0006750">
    <property type="term" value="P:glutathione biosynthetic process"/>
    <property type="evidence" value="ECO:0007669"/>
    <property type="project" value="UniProtKB-KW"/>
</dbReference>
<keyword evidence="11" id="KW-0317">Glutathione biosynthesis</keyword>
<comment type="caution">
    <text evidence="13">The sequence shown here is derived from an EMBL/GenBank/DDBJ whole genome shotgun (WGS) entry which is preliminary data.</text>
</comment>
<feature type="binding site" evidence="10">
    <location>
        <position position="436"/>
    </location>
    <ligand>
        <name>L-glutamate</name>
        <dbReference type="ChEBI" id="CHEBI:29985"/>
    </ligand>
</feature>
<accession>A0A437QT91</accession>
<evidence type="ECO:0000256" key="5">
    <source>
        <dbReference type="ARBA" id="ARBA00022801"/>
    </source>
</evidence>
<comment type="similarity">
    <text evidence="3 11">Belongs to the gamma-glutamyltransferase family.</text>
</comment>
<dbReference type="UniPathway" id="UPA00204"/>
<dbReference type="EC" id="2.3.2.2" evidence="11"/>
<keyword evidence="6 11" id="KW-0865">Zymogen</keyword>
<dbReference type="PANTHER" id="PTHR43199">
    <property type="entry name" value="GLUTATHIONE HYDROLASE"/>
    <property type="match status" value="1"/>
</dbReference>
<dbReference type="SUPFAM" id="SSF56235">
    <property type="entry name" value="N-terminal nucleophile aminohydrolases (Ntn hydrolases)"/>
    <property type="match status" value="1"/>
</dbReference>
<dbReference type="PANTHER" id="PTHR43199:SF1">
    <property type="entry name" value="GLUTATHIONE HYDROLASE PROENZYME"/>
    <property type="match status" value="1"/>
</dbReference>